<reference evidence="1 2" key="1">
    <citation type="submission" date="2020-01" db="EMBL/GenBank/DDBJ databases">
        <authorList>
            <person name="Kim M.K."/>
        </authorList>
    </citation>
    <scope>NUCLEOTIDE SEQUENCE [LARGE SCALE GENOMIC DNA]</scope>
    <source>
        <strain evidence="1 2">172606-1</strain>
    </source>
</reference>
<gene>
    <name evidence="1" type="ORF">GXP67_06115</name>
</gene>
<keyword evidence="2" id="KW-1185">Reference proteome</keyword>
<dbReference type="RefSeq" id="WP_162442325.1">
    <property type="nucleotide sequence ID" value="NZ_CP048222.1"/>
</dbReference>
<proteinExistence type="predicted"/>
<dbReference type="Proteomes" id="UP000480178">
    <property type="component" value="Chromosome"/>
</dbReference>
<evidence type="ECO:0008006" key="3">
    <source>
        <dbReference type="Google" id="ProtNLM"/>
    </source>
</evidence>
<dbReference type="KEGG" id="rhoz:GXP67_06115"/>
<protein>
    <recommendedName>
        <fullName evidence="3">Gliding motility-associated C-terminal domain-containing protein</fullName>
    </recommendedName>
</protein>
<dbReference type="AlphaFoldDB" id="A0A6C0GET8"/>
<accession>A0A6C0GET8</accession>
<name>A0A6C0GET8_9BACT</name>
<evidence type="ECO:0000313" key="1">
    <source>
        <dbReference type="EMBL" id="QHT66262.1"/>
    </source>
</evidence>
<organism evidence="1 2">
    <name type="scientific">Rhodocytophaga rosea</name>
    <dbReference type="NCBI Taxonomy" id="2704465"/>
    <lineage>
        <taxon>Bacteria</taxon>
        <taxon>Pseudomonadati</taxon>
        <taxon>Bacteroidota</taxon>
        <taxon>Cytophagia</taxon>
        <taxon>Cytophagales</taxon>
        <taxon>Rhodocytophagaceae</taxon>
        <taxon>Rhodocytophaga</taxon>
    </lineage>
</organism>
<dbReference type="EMBL" id="CP048222">
    <property type="protein sequence ID" value="QHT66262.1"/>
    <property type="molecule type" value="Genomic_DNA"/>
</dbReference>
<sequence>MKLRIYIFILCILESAFVLPLQAQMLTNKGQLIHITANTIVSVDGSAVNEGTFTNNGALSVSGDWDNRSDYNPGTGTFILNGNTQQAVRHNNQNFYKLQIAGMGEKILESHVTVTQELQLTNGLVTPDQQSVFLIKEKAVINGGSNQSYINGRLFQEGTGNKFFPIGKNGRYKPVLLDQIEGVSPVAGFELFEPNLQAQPGGDLQEVSQIRYWQQTMLSGILNKAFITLSFDQTENFANIDSLVVAEANGPGGVFRSLGMSKTTGSLVEGTITSKLPISGNFFSIGVARNEVTSNLLFIPNAFSPLAALEEDRVVKIYGKNISQENLLFRIYNRWGNQVYESTSLEELSSKGWNGTNMNTGATESSGVYTYTLQGKFNTGKSFKKVGTISLIK</sequence>
<evidence type="ECO:0000313" key="2">
    <source>
        <dbReference type="Proteomes" id="UP000480178"/>
    </source>
</evidence>
<dbReference type="Pfam" id="PF13585">
    <property type="entry name" value="CHU_C"/>
    <property type="match status" value="1"/>
</dbReference>